<dbReference type="EMBL" id="JADBGQ010000002">
    <property type="protein sequence ID" value="KAG5408282.1"/>
    <property type="molecule type" value="Genomic_DNA"/>
</dbReference>
<dbReference type="InterPro" id="IPR029058">
    <property type="entry name" value="AB_hydrolase_fold"/>
</dbReference>
<evidence type="ECO:0000256" key="4">
    <source>
        <dbReference type="SAM" id="Coils"/>
    </source>
</evidence>
<evidence type="ECO:0000256" key="2">
    <source>
        <dbReference type="ARBA" id="ARBA00022741"/>
    </source>
</evidence>
<dbReference type="InterPro" id="IPR029047">
    <property type="entry name" value="HSP70_peptide-bd_sf"/>
</dbReference>
<evidence type="ECO:0000256" key="1">
    <source>
        <dbReference type="ARBA" id="ARBA00009431"/>
    </source>
</evidence>
<dbReference type="NCBIfam" id="NF001413">
    <property type="entry name" value="PRK00290.1"/>
    <property type="match status" value="1"/>
</dbReference>
<dbReference type="InterPro" id="IPR029048">
    <property type="entry name" value="HSP70_C_sf"/>
</dbReference>
<dbReference type="SUPFAM" id="SSF53067">
    <property type="entry name" value="Actin-like ATPase domain"/>
    <property type="match status" value="2"/>
</dbReference>
<evidence type="ECO:0000256" key="3">
    <source>
        <dbReference type="ARBA" id="ARBA00022840"/>
    </source>
</evidence>
<dbReference type="InterPro" id="IPR013126">
    <property type="entry name" value="Hsp_70_fam"/>
</dbReference>
<dbReference type="Gene3D" id="2.60.34.10">
    <property type="entry name" value="Substrate Binding Domain Of DNAk, Chain A, domain 1"/>
    <property type="match status" value="2"/>
</dbReference>
<dbReference type="PROSITE" id="PS00329">
    <property type="entry name" value="HSP70_2"/>
    <property type="match status" value="1"/>
</dbReference>
<dbReference type="HAMAP" id="MF_00332">
    <property type="entry name" value="DnaK"/>
    <property type="match status" value="1"/>
</dbReference>
<dbReference type="PRINTS" id="PR00301">
    <property type="entry name" value="HEATSHOCK70"/>
</dbReference>
<keyword evidence="2" id="KW-0547">Nucleotide-binding</keyword>
<keyword evidence="7" id="KW-1185">Reference proteome</keyword>
<dbReference type="Gene3D" id="3.30.420.40">
    <property type="match status" value="2"/>
</dbReference>
<gene>
    <name evidence="6" type="primary">A02p003480.1_BraROA</name>
    <name evidence="6" type="ORF">IGI04_004601</name>
</gene>
<dbReference type="Gene3D" id="3.90.640.10">
    <property type="entry name" value="Actin, Chain A, domain 4"/>
    <property type="match status" value="1"/>
</dbReference>
<keyword evidence="4" id="KW-0175">Coiled coil</keyword>
<sequence>MATAALLRSIRRRDVASTPFSAFKCLSRSAKTSSNSSYHAQNWRSFSRAFSSKPAGNDVIAFNPKGELLVGTPAKRQAVTNPTNTLFGTKRLIGRKFDDPQTQKEMKMVPYKIVRAPNGDAWVEANGQQYSPSQVGAFVLTKMKETAEAYLGKSVKKAVVTVPAYFNDAQRQATKDAGRIAGLDVERIINEPTAAALSYGMTNKEGLIAVFDLGGGTFDVSVLEISNGVFEVKATNGDTFLGGEDFDNALLDFLVNEFKTSEGIDLAKDRLALQRLREAAEKAKIELSSTSQTEINLPFITADASGAKHFNITLTRSKFETLVNNLIERTRDPCKNCLKDAGISAKEVDEVLLVGGMTRVPKVQSVVAEIFGKTPSKGVNPDEAVAMGAALQGGILRGDVKELLLLDVTPLSLGIETLGGVFTRLIGRNTTIPTKKSQVFSTAADNQTQVGIKVLQGEREMASDNKLLGEFDLVGIPPSPRGIPQIEVTFDIDANGIVTVSAKDKTTGKEQQITIRSSGGLSEDDIQKMVRDAELHAQKDKERKDLIDTKNTADTTIYSIEKSLGEYREKIPSEVAKEIEDAVADLRSASAGDDVNEIKAKIDAANKAVSKIGEHMSGGGSAPGGGATQGGSEQTPEADYEEVKKYVSVGESGDVELFYYFVKSERNPDKDPLMIWLTGGPGCSSICALLFGNGPLAFKGDWFVDHPEFISNPFYVGGDSYSGKIVPGVVQQILLGNEKGLTPLINIQGYVLGNPTVSANFESNHRVSFAHRMGLISDELHESLERNCGGKFFNVDPSNAKCSNGLQAYDQCISEIYIEQILLPNCKVDYVLPDISLPNIRTSRRRELKEFSGNDSSSLPPPRCFTYSYFLSAFWANDENVRSALGVKKGFGKWSRCKCNTLNIPYTYDIHDAIPYHVNNSRKGFRSLIYRQDYCFGDHDMMVPFSSTEAWIKSLNYSIVDDWRPWMMTSNQVAGYTRSYANKMTFATIKARMFLLGGGHTADYNQDQCSLMFKRWIDDLVGIPPSPRGIPQIEVTFDIDANGIVTVSAKDKTTGKEQQITIRSSGGLSEDDIQKMSSFFALGLKLRGTN</sequence>
<name>A0ABQ7NBJ8_BRACM</name>
<feature type="compositionally biased region" description="Gly residues" evidence="5">
    <location>
        <begin position="616"/>
        <end position="629"/>
    </location>
</feature>
<dbReference type="InterPro" id="IPR001563">
    <property type="entry name" value="Peptidase_S10"/>
</dbReference>
<dbReference type="InterPro" id="IPR018181">
    <property type="entry name" value="Heat_shock_70_CS"/>
</dbReference>
<dbReference type="InterPro" id="IPR043129">
    <property type="entry name" value="ATPase_NBD"/>
</dbReference>
<evidence type="ECO:0000313" key="7">
    <source>
        <dbReference type="Proteomes" id="UP000823674"/>
    </source>
</evidence>
<dbReference type="SUPFAM" id="SSF100920">
    <property type="entry name" value="Heat shock protein 70kD (HSP70), peptide-binding domain"/>
    <property type="match status" value="2"/>
</dbReference>
<organism evidence="6 7">
    <name type="scientific">Brassica rapa subsp. trilocularis</name>
    <dbReference type="NCBI Taxonomy" id="1813537"/>
    <lineage>
        <taxon>Eukaryota</taxon>
        <taxon>Viridiplantae</taxon>
        <taxon>Streptophyta</taxon>
        <taxon>Embryophyta</taxon>
        <taxon>Tracheophyta</taxon>
        <taxon>Spermatophyta</taxon>
        <taxon>Magnoliopsida</taxon>
        <taxon>eudicotyledons</taxon>
        <taxon>Gunneridae</taxon>
        <taxon>Pentapetalae</taxon>
        <taxon>rosids</taxon>
        <taxon>malvids</taxon>
        <taxon>Brassicales</taxon>
        <taxon>Brassicaceae</taxon>
        <taxon>Brassiceae</taxon>
        <taxon>Brassica</taxon>
    </lineage>
</organism>
<dbReference type="Gene3D" id="3.40.50.1820">
    <property type="entry name" value="alpha/beta hydrolase"/>
    <property type="match status" value="2"/>
</dbReference>
<feature type="coiled-coil region" evidence="4">
    <location>
        <begin position="266"/>
        <end position="293"/>
    </location>
</feature>
<feature type="region of interest" description="Disordered" evidence="5">
    <location>
        <begin position="613"/>
        <end position="639"/>
    </location>
</feature>
<dbReference type="Proteomes" id="UP000823674">
    <property type="component" value="Chromosome A02"/>
</dbReference>
<keyword evidence="3" id="KW-0067">ATP-binding</keyword>
<dbReference type="NCBIfam" id="TIGR02350">
    <property type="entry name" value="prok_dnaK"/>
    <property type="match status" value="1"/>
</dbReference>
<dbReference type="Pfam" id="PF00012">
    <property type="entry name" value="HSP70"/>
    <property type="match status" value="2"/>
</dbReference>
<dbReference type="InterPro" id="IPR012725">
    <property type="entry name" value="Chaperone_DnaK"/>
</dbReference>
<comment type="caution">
    <text evidence="6">The sequence shown here is derived from an EMBL/GenBank/DDBJ whole genome shotgun (WGS) entry which is preliminary data.</text>
</comment>
<dbReference type="Pfam" id="PF00450">
    <property type="entry name" value="Peptidase_S10"/>
    <property type="match status" value="2"/>
</dbReference>
<evidence type="ECO:0000256" key="5">
    <source>
        <dbReference type="SAM" id="MobiDB-lite"/>
    </source>
</evidence>
<protein>
    <submittedName>
        <fullName evidence="6">Uncharacterized protein</fullName>
    </submittedName>
</protein>
<dbReference type="PROSITE" id="PS01036">
    <property type="entry name" value="HSP70_3"/>
    <property type="match status" value="1"/>
</dbReference>
<proteinExistence type="inferred from homology"/>
<accession>A0ABQ7NBJ8</accession>
<dbReference type="PANTHER" id="PTHR19375">
    <property type="entry name" value="HEAT SHOCK PROTEIN 70KDA"/>
    <property type="match status" value="1"/>
</dbReference>
<evidence type="ECO:0000313" key="6">
    <source>
        <dbReference type="EMBL" id="KAG5408282.1"/>
    </source>
</evidence>
<dbReference type="Gene3D" id="1.20.1270.10">
    <property type="match status" value="1"/>
</dbReference>
<reference evidence="6 7" key="1">
    <citation type="submission" date="2021-03" db="EMBL/GenBank/DDBJ databases">
        <authorList>
            <person name="King G.J."/>
            <person name="Bancroft I."/>
            <person name="Baten A."/>
            <person name="Bloomfield J."/>
            <person name="Borpatragohain P."/>
            <person name="He Z."/>
            <person name="Irish N."/>
            <person name="Irwin J."/>
            <person name="Liu K."/>
            <person name="Mauleon R.P."/>
            <person name="Moore J."/>
            <person name="Morris R."/>
            <person name="Ostergaard L."/>
            <person name="Wang B."/>
            <person name="Wells R."/>
        </authorList>
    </citation>
    <scope>NUCLEOTIDE SEQUENCE [LARGE SCALE GENOMIC DNA]</scope>
    <source>
        <strain evidence="6">R-o-18</strain>
        <tissue evidence="6">Leaf</tissue>
    </source>
</reference>
<comment type="similarity">
    <text evidence="1">Belongs to the peptidase S10 family.</text>
</comment>
<dbReference type="CDD" id="cd11733">
    <property type="entry name" value="ASKHA_NBD_HSP70_HSPA9"/>
    <property type="match status" value="1"/>
</dbReference>
<dbReference type="SUPFAM" id="SSF53474">
    <property type="entry name" value="alpha/beta-Hydrolases"/>
    <property type="match status" value="1"/>
</dbReference>